<sequence>MKTDNYKTYQYPQYFQLEIQPFINEKWFPKYDSKDCDIKKNGWVEEINEKLPENFNRKRNEGENYSQICELIRKDMITEFVAYVTRNSVSLNAKIQPSIYETNSFLLKKSKRSNQNNQ</sequence>
<keyword evidence="2" id="KW-1185">Reference proteome</keyword>
<organism evidence="1 2">
    <name type="scientific">Tritrichomonas musculus</name>
    <dbReference type="NCBI Taxonomy" id="1915356"/>
    <lineage>
        <taxon>Eukaryota</taxon>
        <taxon>Metamonada</taxon>
        <taxon>Parabasalia</taxon>
        <taxon>Tritrichomonadida</taxon>
        <taxon>Tritrichomonadidae</taxon>
        <taxon>Tritrichomonas</taxon>
    </lineage>
</organism>
<evidence type="ECO:0000313" key="1">
    <source>
        <dbReference type="EMBL" id="KAK8835928.1"/>
    </source>
</evidence>
<evidence type="ECO:0000313" key="2">
    <source>
        <dbReference type="Proteomes" id="UP001470230"/>
    </source>
</evidence>
<dbReference type="EMBL" id="JAPFFF010000072">
    <property type="protein sequence ID" value="KAK8835928.1"/>
    <property type="molecule type" value="Genomic_DNA"/>
</dbReference>
<protein>
    <submittedName>
        <fullName evidence="1">Uncharacterized protein</fullName>
    </submittedName>
</protein>
<accession>A0ABR2GPR1</accession>
<reference evidence="1 2" key="1">
    <citation type="submission" date="2024-04" db="EMBL/GenBank/DDBJ databases">
        <title>Tritrichomonas musculus Genome.</title>
        <authorList>
            <person name="Alves-Ferreira E."/>
            <person name="Grigg M."/>
            <person name="Lorenzi H."/>
            <person name="Galac M."/>
        </authorList>
    </citation>
    <scope>NUCLEOTIDE SEQUENCE [LARGE SCALE GENOMIC DNA]</scope>
    <source>
        <strain evidence="1 2">EAF2021</strain>
    </source>
</reference>
<gene>
    <name evidence="1" type="ORF">M9Y10_040309</name>
</gene>
<comment type="caution">
    <text evidence="1">The sequence shown here is derived from an EMBL/GenBank/DDBJ whole genome shotgun (WGS) entry which is preliminary data.</text>
</comment>
<proteinExistence type="predicted"/>
<name>A0ABR2GPR1_9EUKA</name>
<dbReference type="Proteomes" id="UP001470230">
    <property type="component" value="Unassembled WGS sequence"/>
</dbReference>